<dbReference type="InterPro" id="IPR000415">
    <property type="entry name" value="Nitroreductase-like"/>
</dbReference>
<dbReference type="KEGG" id="snep:Enr13x_72210"/>
<dbReference type="PANTHER" id="PTHR23026:SF123">
    <property type="entry name" value="NAD(P)H NITROREDUCTASE RV3131-RELATED"/>
    <property type="match status" value="1"/>
</dbReference>
<evidence type="ECO:0000313" key="2">
    <source>
        <dbReference type="Proteomes" id="UP000319004"/>
    </source>
</evidence>
<reference evidence="1 2" key="1">
    <citation type="submission" date="2019-03" db="EMBL/GenBank/DDBJ databases">
        <title>Deep-cultivation of Planctomycetes and their phenomic and genomic characterization uncovers novel biology.</title>
        <authorList>
            <person name="Wiegand S."/>
            <person name="Jogler M."/>
            <person name="Boedeker C."/>
            <person name="Pinto D."/>
            <person name="Vollmers J."/>
            <person name="Rivas-Marin E."/>
            <person name="Kohn T."/>
            <person name="Peeters S.H."/>
            <person name="Heuer A."/>
            <person name="Rast P."/>
            <person name="Oberbeckmann S."/>
            <person name="Bunk B."/>
            <person name="Jeske O."/>
            <person name="Meyerdierks A."/>
            <person name="Storesund J.E."/>
            <person name="Kallscheuer N."/>
            <person name="Luecker S."/>
            <person name="Lage O.M."/>
            <person name="Pohl T."/>
            <person name="Merkel B.J."/>
            <person name="Hornburger P."/>
            <person name="Mueller R.-W."/>
            <person name="Bruemmer F."/>
            <person name="Labrenz M."/>
            <person name="Spormann A.M."/>
            <person name="Op den Camp H."/>
            <person name="Overmann J."/>
            <person name="Amann R."/>
            <person name="Jetten M.S.M."/>
            <person name="Mascher T."/>
            <person name="Medema M.H."/>
            <person name="Devos D.P."/>
            <person name="Kaster A.-K."/>
            <person name="Ovreas L."/>
            <person name="Rohde M."/>
            <person name="Galperin M.Y."/>
            <person name="Jogler C."/>
        </authorList>
    </citation>
    <scope>NUCLEOTIDE SEQUENCE [LARGE SCALE GENOMIC DNA]</scope>
    <source>
        <strain evidence="1 2">Enr13</strain>
    </source>
</reference>
<sequence length="338" mass="37349">MTTIAQPKPSAKLSDRLFDAVGHAVKAPSGHNTQPWLFRLKPGQVELLADLRRACPVVDPNNRELTISCGAALFHLRLAINCDSMATQVRVLPLGSEENVIARVMVAGPHAPNDDEQMLFEAIPKRRTNRFPFSKQDVDPQLQTEWINDAKSEGAWIHLIHADREKHAIADLISEGDREQAHDKRFRHELAKWIHSNSSSRRDGIPGSSQGVSDFASHFGWLAVRTFDWGDGQAAKDRQLAEGSPLLAVIGTDADTPADWVACGQALAKISLRAASWSVDASYLNQPIEIPRLRTKLAELIGIKAYPQILLRLGHGSDVKPTPRRRVEDVIIGPEGQH</sequence>
<dbReference type="PANTHER" id="PTHR23026">
    <property type="entry name" value="NADPH NITROREDUCTASE"/>
    <property type="match status" value="1"/>
</dbReference>
<dbReference type="NCBIfam" id="NF047509">
    <property type="entry name" value="Rv3131_FMN_oxido"/>
    <property type="match status" value="1"/>
</dbReference>
<organism evidence="1 2">
    <name type="scientific">Stieleria neptunia</name>
    <dbReference type="NCBI Taxonomy" id="2527979"/>
    <lineage>
        <taxon>Bacteria</taxon>
        <taxon>Pseudomonadati</taxon>
        <taxon>Planctomycetota</taxon>
        <taxon>Planctomycetia</taxon>
        <taxon>Pirellulales</taxon>
        <taxon>Pirellulaceae</taxon>
        <taxon>Stieleria</taxon>
    </lineage>
</organism>
<dbReference type="AlphaFoldDB" id="A0A518I2I0"/>
<accession>A0A518I2I0</accession>
<evidence type="ECO:0000313" key="1">
    <source>
        <dbReference type="EMBL" id="QDV47312.1"/>
    </source>
</evidence>
<proteinExistence type="predicted"/>
<dbReference type="GO" id="GO:0016491">
    <property type="term" value="F:oxidoreductase activity"/>
    <property type="evidence" value="ECO:0007669"/>
    <property type="project" value="InterPro"/>
</dbReference>
<protein>
    <submittedName>
        <fullName evidence="1">NAD(P)H nitroreductase</fullName>
    </submittedName>
</protein>
<dbReference type="OrthoDB" id="5149792at2"/>
<name>A0A518I2I0_9BACT</name>
<keyword evidence="2" id="KW-1185">Reference proteome</keyword>
<dbReference type="InterPro" id="IPR050627">
    <property type="entry name" value="Nitroreductase/BluB"/>
</dbReference>
<dbReference type="RefSeq" id="WP_145391394.1">
    <property type="nucleotide sequence ID" value="NZ_CP037423.1"/>
</dbReference>
<dbReference type="SUPFAM" id="SSF55469">
    <property type="entry name" value="FMN-dependent nitroreductase-like"/>
    <property type="match status" value="1"/>
</dbReference>
<dbReference type="Gene3D" id="3.40.109.10">
    <property type="entry name" value="NADH Oxidase"/>
    <property type="match status" value="1"/>
</dbReference>
<dbReference type="Proteomes" id="UP000319004">
    <property type="component" value="Chromosome"/>
</dbReference>
<dbReference type="EMBL" id="CP037423">
    <property type="protein sequence ID" value="QDV47312.1"/>
    <property type="molecule type" value="Genomic_DNA"/>
</dbReference>
<gene>
    <name evidence="1" type="ORF">Enr13x_72210</name>
</gene>